<dbReference type="InterPro" id="IPR002201">
    <property type="entry name" value="Glyco_trans_9"/>
</dbReference>
<dbReference type="RefSeq" id="WP_091145506.1">
    <property type="nucleotide sequence ID" value="NZ_FNAI01000002.1"/>
</dbReference>
<dbReference type="Proteomes" id="UP000199072">
    <property type="component" value="Unassembled WGS sequence"/>
</dbReference>
<dbReference type="SUPFAM" id="SSF53756">
    <property type="entry name" value="UDP-Glycosyltransferase/glycogen phosphorylase"/>
    <property type="match status" value="1"/>
</dbReference>
<name>A0A1G6WC07_9SPHI</name>
<organism evidence="3 4">
    <name type="scientific">Mucilaginibacter pineti</name>
    <dbReference type="NCBI Taxonomy" id="1391627"/>
    <lineage>
        <taxon>Bacteria</taxon>
        <taxon>Pseudomonadati</taxon>
        <taxon>Bacteroidota</taxon>
        <taxon>Sphingobacteriia</taxon>
        <taxon>Sphingobacteriales</taxon>
        <taxon>Sphingobacteriaceae</taxon>
        <taxon>Mucilaginibacter</taxon>
    </lineage>
</organism>
<evidence type="ECO:0000313" key="3">
    <source>
        <dbReference type="EMBL" id="SDD63329.1"/>
    </source>
</evidence>
<reference evidence="3 4" key="1">
    <citation type="submission" date="2016-10" db="EMBL/GenBank/DDBJ databases">
        <authorList>
            <person name="de Groot N.N."/>
        </authorList>
    </citation>
    <scope>NUCLEOTIDE SEQUENCE [LARGE SCALE GENOMIC DNA]</scope>
    <source>
        <strain evidence="3 4">47C3B</strain>
    </source>
</reference>
<protein>
    <submittedName>
        <fullName evidence="3">Lipopolysaccharide heptosyltransferase II</fullName>
    </submittedName>
</protein>
<dbReference type="Pfam" id="PF01075">
    <property type="entry name" value="Glyco_transf_9"/>
    <property type="match status" value="1"/>
</dbReference>
<accession>A0A1G6WC07</accession>
<dbReference type="EMBL" id="FNAI01000002">
    <property type="protein sequence ID" value="SDD63329.1"/>
    <property type="molecule type" value="Genomic_DNA"/>
</dbReference>
<keyword evidence="1" id="KW-0328">Glycosyltransferase</keyword>
<dbReference type="CDD" id="cd03789">
    <property type="entry name" value="GT9_LPS_heptosyltransferase"/>
    <property type="match status" value="1"/>
</dbReference>
<proteinExistence type="predicted"/>
<dbReference type="AlphaFoldDB" id="A0A1G6WC07"/>
<keyword evidence="2 3" id="KW-0808">Transferase</keyword>
<sequence length="329" mass="36156">MKILIRLPNWLGDVVMSTAFVNAVRQLYADAQIDVIIKKELGGIASLIPGITQIHLFSKQEFSGLTGVYRFGKKLRSQQYDLFFNLPQSLSSLVMGRATSAKKRIGFGKEGGFFLLTNSYKKPEDLHRADEYVALLELFTGKTITQKQVTLIASPQLQKQTNRVLINFNSEAESRRMPLDKGKALLNSLTSNFTDTVFCLIGSPKESAFVSQLITGSENADRLENWAGKTDLPGLCNLMAGSAAVLTTDSGPAHLANAVGAPVIALFGAGNEHNTSPYNKQNLTVLRYGKLSCEPCVRNTCKLYGVPKCMEMLDELQIINTLSQYINHA</sequence>
<dbReference type="Gene3D" id="3.40.50.2000">
    <property type="entry name" value="Glycogen Phosphorylase B"/>
    <property type="match status" value="2"/>
</dbReference>
<evidence type="ECO:0000313" key="4">
    <source>
        <dbReference type="Proteomes" id="UP000199072"/>
    </source>
</evidence>
<dbReference type="InterPro" id="IPR051199">
    <property type="entry name" value="LPS_LOS_Heptosyltrfase"/>
</dbReference>
<gene>
    <name evidence="3" type="ORF">SAMN05216464_102127</name>
</gene>
<dbReference type="PANTHER" id="PTHR30160:SF7">
    <property type="entry name" value="ADP-HEPTOSE--LPS HEPTOSYLTRANSFERASE 2"/>
    <property type="match status" value="1"/>
</dbReference>
<evidence type="ECO:0000256" key="2">
    <source>
        <dbReference type="ARBA" id="ARBA00022679"/>
    </source>
</evidence>
<dbReference type="OrthoDB" id="642366at2"/>
<dbReference type="STRING" id="1391627.SAMN05216464_102127"/>
<dbReference type="GO" id="GO:0009244">
    <property type="term" value="P:lipopolysaccharide core region biosynthetic process"/>
    <property type="evidence" value="ECO:0007669"/>
    <property type="project" value="TreeGrafter"/>
</dbReference>
<keyword evidence="4" id="KW-1185">Reference proteome</keyword>
<evidence type="ECO:0000256" key="1">
    <source>
        <dbReference type="ARBA" id="ARBA00022676"/>
    </source>
</evidence>
<dbReference type="PANTHER" id="PTHR30160">
    <property type="entry name" value="TETRAACYLDISACCHARIDE 4'-KINASE-RELATED"/>
    <property type="match status" value="1"/>
</dbReference>
<dbReference type="GO" id="GO:0008713">
    <property type="term" value="F:ADP-heptose-lipopolysaccharide heptosyltransferase activity"/>
    <property type="evidence" value="ECO:0007669"/>
    <property type="project" value="TreeGrafter"/>
</dbReference>
<dbReference type="GO" id="GO:0005829">
    <property type="term" value="C:cytosol"/>
    <property type="evidence" value="ECO:0007669"/>
    <property type="project" value="TreeGrafter"/>
</dbReference>